<evidence type="ECO:0000313" key="3">
    <source>
        <dbReference type="EMBL" id="MXO88185.1"/>
    </source>
</evidence>
<gene>
    <name evidence="3" type="ORF">GRI32_05470</name>
</gene>
<protein>
    <submittedName>
        <fullName evidence="3">Nuclear transport factor 2 family protein</fullName>
    </submittedName>
</protein>
<dbReference type="EMBL" id="WTYY01000003">
    <property type="protein sequence ID" value="MXO88185.1"/>
    <property type="molecule type" value="Genomic_DNA"/>
</dbReference>
<dbReference type="OrthoDB" id="7541204at2"/>
<evidence type="ECO:0000259" key="2">
    <source>
        <dbReference type="Pfam" id="PF13577"/>
    </source>
</evidence>
<dbReference type="InterPro" id="IPR037401">
    <property type="entry name" value="SnoaL-like"/>
</dbReference>
<dbReference type="Pfam" id="PF13577">
    <property type="entry name" value="SnoaL_4"/>
    <property type="match status" value="1"/>
</dbReference>
<proteinExistence type="predicted"/>
<dbReference type="SUPFAM" id="SSF54427">
    <property type="entry name" value="NTF2-like"/>
    <property type="match status" value="1"/>
</dbReference>
<accession>A0A844ZK60</accession>
<dbReference type="AlphaFoldDB" id="A0A844ZK60"/>
<sequence>MIRLAITGALTLAIAAPAASQSAASQSAAAQSAQAQSTGQRLADYRQRVERLEDQQAIEVLQASYGYYFDKGMWSEVAQLFARNGRFEYGQRGVYIGRQRIERALLLFGPERLAPGHLNNHMQLQAVINVADDGQTATARWQGMIMLSQPGANGIWGVGLYENDYVKEGGVWKIAELHFYLTARTDYDAGWTRSAIPADGPSALFPPDEPPSEVYRSFPSNYIPPFSFPHPVTGEPIEVVQPRDDIAGRE</sequence>
<dbReference type="Proteomes" id="UP000435243">
    <property type="component" value="Unassembled WGS sequence"/>
</dbReference>
<evidence type="ECO:0000313" key="4">
    <source>
        <dbReference type="Proteomes" id="UP000435243"/>
    </source>
</evidence>
<feature type="signal peptide" evidence="1">
    <location>
        <begin position="1"/>
        <end position="23"/>
    </location>
</feature>
<dbReference type="Gene3D" id="3.10.450.50">
    <property type="match status" value="1"/>
</dbReference>
<keyword evidence="1" id="KW-0732">Signal</keyword>
<reference evidence="3 4" key="1">
    <citation type="submission" date="2019-12" db="EMBL/GenBank/DDBJ databases">
        <title>Genomic-based taxomic classification of the family Erythrobacteraceae.</title>
        <authorList>
            <person name="Xu L."/>
        </authorList>
    </citation>
    <scope>NUCLEOTIDE SEQUENCE [LARGE SCALE GENOMIC DNA]</scope>
    <source>
        <strain evidence="3 4">JCM 16339</strain>
    </source>
</reference>
<feature type="chain" id="PRO_5032566462" evidence="1">
    <location>
        <begin position="24"/>
        <end position="250"/>
    </location>
</feature>
<keyword evidence="4" id="KW-1185">Reference proteome</keyword>
<comment type="caution">
    <text evidence="3">The sequence shown here is derived from an EMBL/GenBank/DDBJ whole genome shotgun (WGS) entry which is preliminary data.</text>
</comment>
<name>A0A844ZK60_9SPHN</name>
<feature type="domain" description="SnoaL-like" evidence="2">
    <location>
        <begin position="50"/>
        <end position="177"/>
    </location>
</feature>
<dbReference type="InterPro" id="IPR032710">
    <property type="entry name" value="NTF2-like_dom_sf"/>
</dbReference>
<organism evidence="3 4">
    <name type="scientific">Alteraurantiacibacter aestuarii</name>
    <dbReference type="NCBI Taxonomy" id="650004"/>
    <lineage>
        <taxon>Bacteria</taxon>
        <taxon>Pseudomonadati</taxon>
        <taxon>Pseudomonadota</taxon>
        <taxon>Alphaproteobacteria</taxon>
        <taxon>Sphingomonadales</taxon>
        <taxon>Erythrobacteraceae</taxon>
        <taxon>Alteraurantiacibacter</taxon>
    </lineage>
</organism>
<evidence type="ECO:0000256" key="1">
    <source>
        <dbReference type="SAM" id="SignalP"/>
    </source>
</evidence>
<dbReference type="RefSeq" id="WP_160590298.1">
    <property type="nucleotide sequence ID" value="NZ_BAAAFP010000001.1"/>
</dbReference>